<name>A0A2I1RF89_FAUOS</name>
<gene>
    <name evidence="1" type="ORF">CYJ96_12105</name>
</gene>
<evidence type="ECO:0000313" key="1">
    <source>
        <dbReference type="EMBL" id="PKZ67746.1"/>
    </source>
</evidence>
<reference evidence="1 2" key="1">
    <citation type="submission" date="2017-12" db="EMBL/GenBank/DDBJ databases">
        <title>Phylogenetic diversity of female urinary microbiome.</title>
        <authorList>
            <person name="Thomas-White K."/>
            <person name="Wolfe A.J."/>
        </authorList>
    </citation>
    <scope>NUCLEOTIDE SEQUENCE [LARGE SCALE GENOMIC DNA]</scope>
    <source>
        <strain evidence="1 2">UMB0416</strain>
    </source>
</reference>
<dbReference type="EMBL" id="PKJS01000025">
    <property type="protein sequence ID" value="PKZ67746.1"/>
    <property type="molecule type" value="Genomic_DNA"/>
</dbReference>
<sequence>MAPTYLAGGNYPNAWQFAVEAVYRLKICELVDFDFDVLTKSEKFPDTTYHGLDDFCYHLSITEPNDWGCLIWIDAQMYLTNKGRALTELYLQDFDNYNEQINVYFIEKLEEIFSDYNVPWDEDRPIFPIKGTAQN</sequence>
<protein>
    <submittedName>
        <fullName evidence="1">Uncharacterized protein</fullName>
    </submittedName>
</protein>
<accession>A0A2I1RF89</accession>
<dbReference type="AlphaFoldDB" id="A0A2I1RF89"/>
<comment type="caution">
    <text evidence="1">The sequence shown here is derived from an EMBL/GenBank/DDBJ whole genome shotgun (WGS) entry which is preliminary data.</text>
</comment>
<dbReference type="Proteomes" id="UP000234914">
    <property type="component" value="Unassembled WGS sequence"/>
</dbReference>
<evidence type="ECO:0000313" key="2">
    <source>
        <dbReference type="Proteomes" id="UP000234914"/>
    </source>
</evidence>
<organism evidence="1 2">
    <name type="scientific">Faucicola osloensis</name>
    <name type="common">Moraxella osloensis</name>
    <dbReference type="NCBI Taxonomy" id="34062"/>
    <lineage>
        <taxon>Bacteria</taxon>
        <taxon>Pseudomonadati</taxon>
        <taxon>Pseudomonadota</taxon>
        <taxon>Gammaproteobacteria</taxon>
        <taxon>Moraxellales</taxon>
        <taxon>Moraxellaceae</taxon>
        <taxon>Faucicola</taxon>
    </lineage>
</organism>
<dbReference type="RefSeq" id="WP_101965221.1">
    <property type="nucleotide sequence ID" value="NZ_PKJS01000025.1"/>
</dbReference>
<proteinExistence type="predicted"/>